<dbReference type="EMBL" id="ML213655">
    <property type="protein sequence ID" value="TFK33117.1"/>
    <property type="molecule type" value="Genomic_DNA"/>
</dbReference>
<name>A0A5C3LKN6_9AGAR</name>
<evidence type="ECO:0000313" key="2">
    <source>
        <dbReference type="Proteomes" id="UP000308652"/>
    </source>
</evidence>
<keyword evidence="2" id="KW-1185">Reference proteome</keyword>
<proteinExistence type="predicted"/>
<reference evidence="1 2" key="1">
    <citation type="journal article" date="2019" name="Nat. Ecol. Evol.">
        <title>Megaphylogeny resolves global patterns of mushroom evolution.</title>
        <authorList>
            <person name="Varga T."/>
            <person name="Krizsan K."/>
            <person name="Foldi C."/>
            <person name="Dima B."/>
            <person name="Sanchez-Garcia M."/>
            <person name="Sanchez-Ramirez S."/>
            <person name="Szollosi G.J."/>
            <person name="Szarkandi J.G."/>
            <person name="Papp V."/>
            <person name="Albert L."/>
            <person name="Andreopoulos W."/>
            <person name="Angelini C."/>
            <person name="Antonin V."/>
            <person name="Barry K.W."/>
            <person name="Bougher N.L."/>
            <person name="Buchanan P."/>
            <person name="Buyck B."/>
            <person name="Bense V."/>
            <person name="Catcheside P."/>
            <person name="Chovatia M."/>
            <person name="Cooper J."/>
            <person name="Damon W."/>
            <person name="Desjardin D."/>
            <person name="Finy P."/>
            <person name="Geml J."/>
            <person name="Haridas S."/>
            <person name="Hughes K."/>
            <person name="Justo A."/>
            <person name="Karasinski D."/>
            <person name="Kautmanova I."/>
            <person name="Kiss B."/>
            <person name="Kocsube S."/>
            <person name="Kotiranta H."/>
            <person name="LaButti K.M."/>
            <person name="Lechner B.E."/>
            <person name="Liimatainen K."/>
            <person name="Lipzen A."/>
            <person name="Lukacs Z."/>
            <person name="Mihaltcheva S."/>
            <person name="Morgado L.N."/>
            <person name="Niskanen T."/>
            <person name="Noordeloos M.E."/>
            <person name="Ohm R.A."/>
            <person name="Ortiz-Santana B."/>
            <person name="Ovrebo C."/>
            <person name="Racz N."/>
            <person name="Riley R."/>
            <person name="Savchenko A."/>
            <person name="Shiryaev A."/>
            <person name="Soop K."/>
            <person name="Spirin V."/>
            <person name="Szebenyi C."/>
            <person name="Tomsovsky M."/>
            <person name="Tulloss R.E."/>
            <person name="Uehling J."/>
            <person name="Grigoriev I.V."/>
            <person name="Vagvolgyi C."/>
            <person name="Papp T."/>
            <person name="Martin F.M."/>
            <person name="Miettinen O."/>
            <person name="Hibbett D.S."/>
            <person name="Nagy L.G."/>
        </authorList>
    </citation>
    <scope>NUCLEOTIDE SEQUENCE [LARGE SCALE GENOMIC DNA]</scope>
    <source>
        <strain evidence="1 2">CBS 166.37</strain>
    </source>
</reference>
<evidence type="ECO:0000313" key="1">
    <source>
        <dbReference type="EMBL" id="TFK33117.1"/>
    </source>
</evidence>
<protein>
    <submittedName>
        <fullName evidence="1">Uncharacterized protein</fullName>
    </submittedName>
</protein>
<sequence>MTAPEIDADGSFTDLQFFWSRDPTGKSRLSTFETEVSPPKIFKFTLAKVAYISLLVNVILTKEKVMTINTVVSLKAILIPVNDGWLLALDIQTTASVSMQIG</sequence>
<accession>A0A5C3LKN6</accession>
<gene>
    <name evidence="1" type="ORF">BDQ12DRAFT_670543</name>
</gene>
<dbReference type="Proteomes" id="UP000308652">
    <property type="component" value="Unassembled WGS sequence"/>
</dbReference>
<dbReference type="AlphaFoldDB" id="A0A5C3LKN6"/>
<organism evidence="1 2">
    <name type="scientific">Crucibulum laeve</name>
    <dbReference type="NCBI Taxonomy" id="68775"/>
    <lineage>
        <taxon>Eukaryota</taxon>
        <taxon>Fungi</taxon>
        <taxon>Dikarya</taxon>
        <taxon>Basidiomycota</taxon>
        <taxon>Agaricomycotina</taxon>
        <taxon>Agaricomycetes</taxon>
        <taxon>Agaricomycetidae</taxon>
        <taxon>Agaricales</taxon>
        <taxon>Agaricineae</taxon>
        <taxon>Nidulariaceae</taxon>
        <taxon>Crucibulum</taxon>
    </lineage>
</organism>